<comment type="caution">
    <text evidence="2">The sequence shown here is derived from an EMBL/GenBank/DDBJ whole genome shotgun (WGS) entry which is preliminary data.</text>
</comment>
<feature type="transmembrane region" description="Helical" evidence="1">
    <location>
        <begin position="157"/>
        <end position="176"/>
    </location>
</feature>
<keyword evidence="1" id="KW-0472">Membrane</keyword>
<feature type="transmembrane region" description="Helical" evidence="1">
    <location>
        <begin position="49"/>
        <end position="69"/>
    </location>
</feature>
<keyword evidence="1" id="KW-1133">Transmembrane helix</keyword>
<evidence type="ECO:0000256" key="1">
    <source>
        <dbReference type="SAM" id="Phobius"/>
    </source>
</evidence>
<accession>A0A0F9BU68</accession>
<organism evidence="2">
    <name type="scientific">marine sediment metagenome</name>
    <dbReference type="NCBI Taxonomy" id="412755"/>
    <lineage>
        <taxon>unclassified sequences</taxon>
        <taxon>metagenomes</taxon>
        <taxon>ecological metagenomes</taxon>
    </lineage>
</organism>
<dbReference type="AlphaFoldDB" id="A0A0F9BU68"/>
<proteinExistence type="predicted"/>
<feature type="non-terminal residue" evidence="2">
    <location>
        <position position="1"/>
    </location>
</feature>
<gene>
    <name evidence="2" type="ORF">LCGC14_2748400</name>
</gene>
<evidence type="ECO:0008006" key="3">
    <source>
        <dbReference type="Google" id="ProtNLM"/>
    </source>
</evidence>
<feature type="transmembrane region" description="Helical" evidence="1">
    <location>
        <begin position="111"/>
        <end position="127"/>
    </location>
</feature>
<sequence>LIYVWLIVHAGFGLWRRRHDIDWSPSRWPLIVALGVGVFWLPVAMVSPVWATVLIFVMLGGAVTAFLLAPPEDPWLGAAPLGLFAGWLTAASFVSLGLLAAGWGYAGQQDAAWIALLAALVVAAVIQSAGRSPFYGAAVAWALIAVGVQNLGGSIGLQALGFGGALVMAALAFAVGRRRV</sequence>
<name>A0A0F9BU68_9ZZZZ</name>
<keyword evidence="1" id="KW-0812">Transmembrane</keyword>
<reference evidence="2" key="1">
    <citation type="journal article" date="2015" name="Nature">
        <title>Complex archaea that bridge the gap between prokaryotes and eukaryotes.</title>
        <authorList>
            <person name="Spang A."/>
            <person name="Saw J.H."/>
            <person name="Jorgensen S.L."/>
            <person name="Zaremba-Niedzwiedzka K."/>
            <person name="Martijn J."/>
            <person name="Lind A.E."/>
            <person name="van Eijk R."/>
            <person name="Schleper C."/>
            <person name="Guy L."/>
            <person name="Ettema T.J."/>
        </authorList>
    </citation>
    <scope>NUCLEOTIDE SEQUENCE</scope>
</reference>
<feature type="transmembrane region" description="Helical" evidence="1">
    <location>
        <begin position="26"/>
        <end position="43"/>
    </location>
</feature>
<dbReference type="EMBL" id="LAZR01050188">
    <property type="protein sequence ID" value="KKK87921.1"/>
    <property type="molecule type" value="Genomic_DNA"/>
</dbReference>
<evidence type="ECO:0000313" key="2">
    <source>
        <dbReference type="EMBL" id="KKK87921.1"/>
    </source>
</evidence>
<feature type="transmembrane region" description="Helical" evidence="1">
    <location>
        <begin position="81"/>
        <end position="105"/>
    </location>
</feature>
<protein>
    <recommendedName>
        <fullName evidence="3">DUF2157 domain-containing protein</fullName>
    </recommendedName>
</protein>